<dbReference type="SUPFAM" id="SSF47323">
    <property type="entry name" value="Anticodon-binding domain of a subclass of class I aminoacyl-tRNA synthetases"/>
    <property type="match status" value="1"/>
</dbReference>
<dbReference type="GO" id="GO:0006431">
    <property type="term" value="P:methionyl-tRNA aminoacylation"/>
    <property type="evidence" value="ECO:0007669"/>
    <property type="project" value="InterPro"/>
</dbReference>
<dbReference type="SUPFAM" id="SSF47616">
    <property type="entry name" value="GST C-terminal domain-like"/>
    <property type="match status" value="1"/>
</dbReference>
<dbReference type="GO" id="GO:0017102">
    <property type="term" value="C:methionyl glutamyl tRNA synthetase complex"/>
    <property type="evidence" value="ECO:0007669"/>
    <property type="project" value="UniProtKB-ARBA"/>
</dbReference>
<dbReference type="GO" id="GO:0004825">
    <property type="term" value="F:methionine-tRNA ligase activity"/>
    <property type="evidence" value="ECO:0007669"/>
    <property type="project" value="UniProtKB-EC"/>
</dbReference>
<dbReference type="GO" id="GO:0036464">
    <property type="term" value="C:cytoplasmic ribonucleoprotein granule"/>
    <property type="evidence" value="ECO:0007669"/>
    <property type="project" value="UniProtKB-ARBA"/>
</dbReference>
<evidence type="ECO:0000313" key="15">
    <source>
        <dbReference type="EMBL" id="KAJ2679244.1"/>
    </source>
</evidence>
<evidence type="ECO:0000256" key="3">
    <source>
        <dbReference type="ARBA" id="ARBA00012838"/>
    </source>
</evidence>
<dbReference type="Pfam" id="PF09334">
    <property type="entry name" value="tRNA-synt_1g"/>
    <property type="match status" value="1"/>
</dbReference>
<dbReference type="PANTHER" id="PTHR45765">
    <property type="entry name" value="METHIONINE--TRNA LIGASE"/>
    <property type="match status" value="1"/>
</dbReference>
<sequence>MTNSATTTITISKNLAPSAANTTAAAGLLKILVAAQATGATVQWSDADASSGAQKSKQPYWVVLEGPQTKLYDPNATVRYLYKIWSLPLGERLAVEQLLEWEEKCLSILSADKELEAILTAAEPKVTNLSAAENNGTVSAANTVLFGTLYYALFNAKSNTLTKYPALQQWYSRLLESPAVAAALPAYSSNVVNVLVREEATLENRNVNMAIAYSFDPSKIILPEPGAKNVLITSALPYVNNVPHLGNMVGSTLSADVFARYSRIRGNNTLYICGTDEYGTTTEIKALEEKLSCQQLCDKYHTLHKEIYDWFKLSFDYFGRTSTKKQTEIVQGIFLQCYQNGYVSSSSMEMPFCETCNRFLADRFVEGTCPRCGYDDARGDQCDNCNAMINATELINARCKIDGNRPVIRESKHLFLDLDRLQPKCEELVNRSSVEGAWSSNSISITRNWLKEGLRPRCITRDLKWGVPVPLEGFDTKVFYVWFDACIGYPSITANYTDEWEKWWKNPDDVKLYQFMGKDNVPFHTVVFPSTEIATGDNWTYIHNISACEYLNYESGKFSKSRGVGVFGNNARDTGVSADVWRYFLLANRPETSDTMFAWNDFVARNNSELLANLGNFCNRVIKFLDGNTKYAGVLPAANASLVAPGANTTDRCLIDDVNALLARYIEQMDAVHIRSGLRTVMDISARGNLYLQESKLDNTLFSEHRAQCDTVLAVAANLIYLLSAVLHPFMPDTAAGIARQLNAPERILTDTFELELRAGHVIGKAEYLFTRIDEKKIDEWRAKYSGGQADTADVAAKVKKPKTKGDKIKGKTGSTVAITQQPAAN</sequence>
<evidence type="ECO:0000256" key="2">
    <source>
        <dbReference type="ARBA" id="ARBA00005594"/>
    </source>
</evidence>
<evidence type="ECO:0000256" key="13">
    <source>
        <dbReference type="SAM" id="MobiDB-lite"/>
    </source>
</evidence>
<comment type="catalytic activity">
    <reaction evidence="11">
        <text>tRNA(Met) + L-methionine + ATP = L-methionyl-tRNA(Met) + AMP + diphosphate</text>
        <dbReference type="Rhea" id="RHEA:13481"/>
        <dbReference type="Rhea" id="RHEA-COMP:9667"/>
        <dbReference type="Rhea" id="RHEA-COMP:9698"/>
        <dbReference type="ChEBI" id="CHEBI:30616"/>
        <dbReference type="ChEBI" id="CHEBI:33019"/>
        <dbReference type="ChEBI" id="CHEBI:57844"/>
        <dbReference type="ChEBI" id="CHEBI:78442"/>
        <dbReference type="ChEBI" id="CHEBI:78530"/>
        <dbReference type="ChEBI" id="CHEBI:456215"/>
        <dbReference type="EC" id="6.1.1.10"/>
    </reaction>
</comment>
<evidence type="ECO:0000256" key="10">
    <source>
        <dbReference type="ARBA" id="ARBA00030904"/>
    </source>
</evidence>
<evidence type="ECO:0000256" key="1">
    <source>
        <dbReference type="ARBA" id="ARBA00004496"/>
    </source>
</evidence>
<dbReference type="Gene3D" id="2.20.28.20">
    <property type="entry name" value="Methionyl-tRNA synthetase, Zn-domain"/>
    <property type="match status" value="1"/>
</dbReference>
<dbReference type="PRINTS" id="PR01041">
    <property type="entry name" value="TRNASYNTHMET"/>
</dbReference>
<keyword evidence="6 12" id="KW-0547">Nucleotide-binding</keyword>
<dbReference type="SUPFAM" id="SSF57770">
    <property type="entry name" value="Methionyl-tRNA synthetase (MetRS), Zn-domain"/>
    <property type="match status" value="1"/>
</dbReference>
<dbReference type="PANTHER" id="PTHR45765:SF1">
    <property type="entry name" value="METHIONINE--TRNA LIGASE, CYTOPLASMIC"/>
    <property type="match status" value="1"/>
</dbReference>
<protein>
    <recommendedName>
        <fullName evidence="3">methionine--tRNA ligase</fullName>
        <ecNumber evidence="3">6.1.1.10</ecNumber>
    </recommendedName>
    <alternativeName>
        <fullName evidence="10">Methionyl-tRNA synthetase</fullName>
    </alternativeName>
</protein>
<keyword evidence="4" id="KW-0963">Cytoplasm</keyword>
<dbReference type="NCBIfam" id="TIGR00398">
    <property type="entry name" value="metG"/>
    <property type="match status" value="1"/>
</dbReference>
<dbReference type="EMBL" id="JANBTW010000013">
    <property type="protein sequence ID" value="KAJ2679244.1"/>
    <property type="molecule type" value="Genomic_DNA"/>
</dbReference>
<dbReference type="GO" id="GO:0005524">
    <property type="term" value="F:ATP binding"/>
    <property type="evidence" value="ECO:0007669"/>
    <property type="project" value="UniProtKB-KW"/>
</dbReference>
<keyword evidence="7 12" id="KW-0067">ATP-binding</keyword>
<dbReference type="FunFam" id="1.10.730.10:FF:000037">
    <property type="entry name" value="Methionyl-tRNA synthetase"/>
    <property type="match status" value="1"/>
</dbReference>
<dbReference type="Gene3D" id="1.10.730.10">
    <property type="entry name" value="Isoleucyl-tRNA Synthetase, Domain 1"/>
    <property type="match status" value="1"/>
</dbReference>
<dbReference type="Pfam" id="PF19303">
    <property type="entry name" value="Anticodon_3"/>
    <property type="match status" value="1"/>
</dbReference>
<evidence type="ECO:0000259" key="14">
    <source>
        <dbReference type="PROSITE" id="PS50405"/>
    </source>
</evidence>
<feature type="compositionally biased region" description="Polar residues" evidence="13">
    <location>
        <begin position="815"/>
        <end position="826"/>
    </location>
</feature>
<evidence type="ECO:0000256" key="4">
    <source>
        <dbReference type="ARBA" id="ARBA00022490"/>
    </source>
</evidence>
<dbReference type="InterPro" id="IPR014758">
    <property type="entry name" value="Met-tRNA_synth"/>
</dbReference>
<dbReference type="InterPro" id="IPR023458">
    <property type="entry name" value="Met-tRNA_ligase_1"/>
</dbReference>
<gene>
    <name evidence="15" type="primary">MES1</name>
    <name evidence="15" type="ORF">GGI25_001600</name>
</gene>
<evidence type="ECO:0000256" key="5">
    <source>
        <dbReference type="ARBA" id="ARBA00022598"/>
    </source>
</evidence>
<dbReference type="EC" id="6.1.1.10" evidence="3"/>
<dbReference type="AlphaFoldDB" id="A0A9W8G9F9"/>
<organism evidence="15 16">
    <name type="scientific">Coemansia spiralis</name>
    <dbReference type="NCBI Taxonomy" id="417178"/>
    <lineage>
        <taxon>Eukaryota</taxon>
        <taxon>Fungi</taxon>
        <taxon>Fungi incertae sedis</taxon>
        <taxon>Zoopagomycota</taxon>
        <taxon>Kickxellomycotina</taxon>
        <taxon>Kickxellomycetes</taxon>
        <taxon>Kickxellales</taxon>
        <taxon>Kickxellaceae</taxon>
        <taxon>Coemansia</taxon>
    </lineage>
</organism>
<comment type="similarity">
    <text evidence="2 12">Belongs to the class-I aminoacyl-tRNA synthetase family.</text>
</comment>
<reference evidence="15" key="1">
    <citation type="submission" date="2022-07" db="EMBL/GenBank/DDBJ databases">
        <title>Phylogenomic reconstructions and comparative analyses of Kickxellomycotina fungi.</title>
        <authorList>
            <person name="Reynolds N.K."/>
            <person name="Stajich J.E."/>
            <person name="Barry K."/>
            <person name="Grigoriev I.V."/>
            <person name="Crous P."/>
            <person name="Smith M.E."/>
        </authorList>
    </citation>
    <scope>NUCLEOTIDE SEQUENCE</scope>
    <source>
        <strain evidence="15">NRRL 3115</strain>
    </source>
</reference>
<evidence type="ECO:0000256" key="6">
    <source>
        <dbReference type="ARBA" id="ARBA00022741"/>
    </source>
</evidence>
<dbReference type="CDD" id="cd00814">
    <property type="entry name" value="MetRS_core"/>
    <property type="match status" value="1"/>
</dbReference>
<dbReference type="CDD" id="cd07957">
    <property type="entry name" value="Anticodon_Ia_Met"/>
    <property type="match status" value="1"/>
</dbReference>
<dbReference type="PROSITE" id="PS50405">
    <property type="entry name" value="GST_CTER"/>
    <property type="match status" value="1"/>
</dbReference>
<dbReference type="InterPro" id="IPR015413">
    <property type="entry name" value="Methionyl/Leucyl_tRNA_Synth"/>
</dbReference>
<dbReference type="InterPro" id="IPR009080">
    <property type="entry name" value="tRNAsynth_Ia_anticodon-bd"/>
</dbReference>
<comment type="subcellular location">
    <subcellularLocation>
        <location evidence="1">Cytoplasm</location>
    </subcellularLocation>
</comment>
<dbReference type="GO" id="GO:0005829">
    <property type="term" value="C:cytosol"/>
    <property type="evidence" value="ECO:0007669"/>
    <property type="project" value="TreeGrafter"/>
</dbReference>
<dbReference type="Gene3D" id="3.40.50.620">
    <property type="entry name" value="HUPs"/>
    <property type="match status" value="1"/>
</dbReference>
<dbReference type="InterPro" id="IPR036282">
    <property type="entry name" value="Glutathione-S-Trfase_C_sf"/>
</dbReference>
<evidence type="ECO:0000256" key="9">
    <source>
        <dbReference type="ARBA" id="ARBA00023146"/>
    </source>
</evidence>
<evidence type="ECO:0000256" key="7">
    <source>
        <dbReference type="ARBA" id="ARBA00022840"/>
    </source>
</evidence>
<accession>A0A9W8G9F9</accession>
<name>A0A9W8G9F9_9FUNG</name>
<dbReference type="SUPFAM" id="SSF52374">
    <property type="entry name" value="Nucleotidylyl transferase"/>
    <property type="match status" value="1"/>
</dbReference>
<keyword evidence="9 12" id="KW-0030">Aminoacyl-tRNA synthetase</keyword>
<dbReference type="InterPro" id="IPR014729">
    <property type="entry name" value="Rossmann-like_a/b/a_fold"/>
</dbReference>
<evidence type="ECO:0000256" key="11">
    <source>
        <dbReference type="ARBA" id="ARBA00047364"/>
    </source>
</evidence>
<dbReference type="PROSITE" id="PS00178">
    <property type="entry name" value="AA_TRNA_LIGASE_I"/>
    <property type="match status" value="1"/>
</dbReference>
<keyword evidence="8 12" id="KW-0648">Protein biosynthesis</keyword>
<dbReference type="InterPro" id="IPR041872">
    <property type="entry name" value="Anticodon_Met"/>
</dbReference>
<evidence type="ECO:0000256" key="8">
    <source>
        <dbReference type="ARBA" id="ARBA00022917"/>
    </source>
</evidence>
<dbReference type="GO" id="GO:0017101">
    <property type="term" value="C:aminoacyl-tRNA synthetase multienzyme complex"/>
    <property type="evidence" value="ECO:0007669"/>
    <property type="project" value="TreeGrafter"/>
</dbReference>
<dbReference type="FunFam" id="2.20.28.20:FF:000001">
    <property type="entry name" value="Methionine--tRNA ligase"/>
    <property type="match status" value="1"/>
</dbReference>
<dbReference type="OrthoDB" id="5844513at2759"/>
<dbReference type="Gene3D" id="3.40.30.10">
    <property type="entry name" value="Glutaredoxin"/>
    <property type="match status" value="1"/>
</dbReference>
<keyword evidence="5 12" id="KW-0436">Ligase</keyword>
<evidence type="ECO:0000313" key="16">
    <source>
        <dbReference type="Proteomes" id="UP001151518"/>
    </source>
</evidence>
<proteinExistence type="inferred from homology"/>
<dbReference type="InterPro" id="IPR001412">
    <property type="entry name" value="aa-tRNA-synth_I_CS"/>
</dbReference>
<dbReference type="InterPro" id="IPR010987">
    <property type="entry name" value="Glutathione-S-Trfase_C-like"/>
</dbReference>
<dbReference type="Proteomes" id="UP001151518">
    <property type="component" value="Unassembled WGS sequence"/>
</dbReference>
<dbReference type="InterPro" id="IPR029038">
    <property type="entry name" value="MetRS_Zn"/>
</dbReference>
<feature type="domain" description="GST C-terminal" evidence="14">
    <location>
        <begin position="53"/>
        <end position="194"/>
    </location>
</feature>
<evidence type="ECO:0000256" key="12">
    <source>
        <dbReference type="RuleBase" id="RU363039"/>
    </source>
</evidence>
<feature type="region of interest" description="Disordered" evidence="13">
    <location>
        <begin position="796"/>
        <end position="826"/>
    </location>
</feature>
<dbReference type="InterPro" id="IPR033911">
    <property type="entry name" value="MetRS_core"/>
</dbReference>
<dbReference type="Gene3D" id="1.20.1050.10">
    <property type="match status" value="1"/>
</dbReference>
<comment type="caution">
    <text evidence="15">The sequence shown here is derived from an EMBL/GenBank/DDBJ whole genome shotgun (WGS) entry which is preliminary data.</text>
</comment>